<keyword evidence="2" id="KW-1003">Cell membrane</keyword>
<keyword evidence="11" id="KW-0413">Isomerase</keyword>
<dbReference type="EMBL" id="NXIG01000006">
    <property type="protein sequence ID" value="RXI30585.1"/>
    <property type="molecule type" value="Genomic_DNA"/>
</dbReference>
<evidence type="ECO:0000313" key="12">
    <source>
        <dbReference type="Proteomes" id="UP000262582"/>
    </source>
</evidence>
<dbReference type="EMBL" id="CP032097">
    <property type="protein sequence ID" value="AXX94817.1"/>
    <property type="molecule type" value="Genomic_DNA"/>
</dbReference>
<evidence type="ECO:0000256" key="2">
    <source>
        <dbReference type="ARBA" id="ARBA00022475"/>
    </source>
</evidence>
<dbReference type="PANTHER" id="PTHR47529:SF1">
    <property type="entry name" value="PERIPLASMIC CHAPERONE PPID"/>
    <property type="match status" value="1"/>
</dbReference>
<dbReference type="Pfam" id="PF13145">
    <property type="entry name" value="Rotamase_2"/>
    <property type="match status" value="1"/>
</dbReference>
<protein>
    <submittedName>
        <fullName evidence="11">Peptidylprolyl isomerase</fullName>
    </submittedName>
    <submittedName>
        <fullName evidence="10">Periplasmic folding chaperone</fullName>
    </submittedName>
</protein>
<dbReference type="InterPro" id="IPR027304">
    <property type="entry name" value="Trigger_fact/SurA_dom_sf"/>
</dbReference>
<dbReference type="GO" id="GO:0005886">
    <property type="term" value="C:plasma membrane"/>
    <property type="evidence" value="ECO:0007669"/>
    <property type="project" value="UniProtKB-SubCell"/>
</dbReference>
<keyword evidence="4 8" id="KW-1133">Transmembrane helix</keyword>
<dbReference type="Gene3D" id="1.10.4030.10">
    <property type="entry name" value="Porin chaperone SurA, peptide-binding domain"/>
    <property type="match status" value="1"/>
</dbReference>
<evidence type="ECO:0000313" key="13">
    <source>
        <dbReference type="Proteomes" id="UP000290588"/>
    </source>
</evidence>
<dbReference type="KEGG" id="aell:AELL_1147"/>
<feature type="domain" description="PpiC" evidence="9">
    <location>
        <begin position="240"/>
        <end position="357"/>
    </location>
</feature>
<dbReference type="OrthoDB" id="9788030at2"/>
<proteinExistence type="inferred from homology"/>
<comment type="subcellular location">
    <subcellularLocation>
        <location evidence="1">Cell membrane</location>
        <topology evidence="1">Single-pass type II membrane protein</topology>
    </subcellularLocation>
</comment>
<evidence type="ECO:0000313" key="10">
    <source>
        <dbReference type="EMBL" id="AXX94817.1"/>
    </source>
</evidence>
<feature type="transmembrane region" description="Helical" evidence="8">
    <location>
        <begin position="12"/>
        <end position="34"/>
    </location>
</feature>
<accession>A0A347U7I9</accession>
<evidence type="ECO:0000256" key="8">
    <source>
        <dbReference type="SAM" id="Phobius"/>
    </source>
</evidence>
<dbReference type="PANTHER" id="PTHR47529">
    <property type="entry name" value="PEPTIDYL-PROLYL CIS-TRANS ISOMERASE D"/>
    <property type="match status" value="1"/>
</dbReference>
<organism evidence="11 13">
    <name type="scientific">Arcobacter ellisii</name>
    <dbReference type="NCBI Taxonomy" id="913109"/>
    <lineage>
        <taxon>Bacteria</taxon>
        <taxon>Pseudomonadati</taxon>
        <taxon>Campylobacterota</taxon>
        <taxon>Epsilonproteobacteria</taxon>
        <taxon>Campylobacterales</taxon>
        <taxon>Arcobacteraceae</taxon>
        <taxon>Arcobacter</taxon>
    </lineage>
</organism>
<evidence type="ECO:0000256" key="7">
    <source>
        <dbReference type="ARBA" id="ARBA00038408"/>
    </source>
</evidence>
<dbReference type="Pfam" id="PF13624">
    <property type="entry name" value="SurA_N_3"/>
    <property type="match status" value="1"/>
</dbReference>
<keyword evidence="12" id="KW-1185">Reference proteome</keyword>
<dbReference type="SUPFAM" id="SSF109998">
    <property type="entry name" value="Triger factor/SurA peptide-binding domain-like"/>
    <property type="match status" value="1"/>
</dbReference>
<sequence length="487" mass="56588">MITWMQRHKKWLVITIWISTIAFVGAGFVGWGSYEYGKQGGAVAVVGDREVSVEEYQQEYSNLYDQYSRMFGSMFNNELAEQLKLKDVAYRQVLQKNLIMAYGDSLGLDVTDEEVARELIKYQAFAKDGKFDKETYIKVLAQNKMTPKDFEASLKRNLLLQKVQTLFQVNPTSNEIENISKLLFLEDDITIKILSINDINVELKDDELKKYWEENKNSYMSEVSYDLQIKEIPLINSNSSEDDIKSHYEKFKIDYKHEDGKIKSLEEAREQIIKDLDEKFTKTEALKIYLKLKKDEEKFEINQTFTESALPYSSENSTKIQELKETEIVKPFFENNKYYIVKLVKKNPSTVLAYENALSQVKIDFEKVLKTKKLEETANTSLKDFKGEEISGITRESVTKISGLEQQEAAKFLNQLFSATTKEGIIKLDNKVVLYRINNSKMGDYNKTKDDVVKETIIQLQEEELMLNLLKRLENTFAIQSSIQEKE</sequence>
<evidence type="ECO:0000313" key="11">
    <source>
        <dbReference type="EMBL" id="RXI30585.1"/>
    </source>
</evidence>
<keyword evidence="6" id="KW-0143">Chaperone</keyword>
<dbReference type="GO" id="GO:0003755">
    <property type="term" value="F:peptidyl-prolyl cis-trans isomerase activity"/>
    <property type="evidence" value="ECO:0007669"/>
    <property type="project" value="InterPro"/>
</dbReference>
<comment type="similarity">
    <text evidence="7">Belongs to the PpiD chaperone family.</text>
</comment>
<keyword evidence="3 8" id="KW-0812">Transmembrane</keyword>
<evidence type="ECO:0000256" key="3">
    <source>
        <dbReference type="ARBA" id="ARBA00022692"/>
    </source>
</evidence>
<reference evidence="11 13" key="1">
    <citation type="submission" date="2017-09" db="EMBL/GenBank/DDBJ databases">
        <title>Genomics of the genus Arcobacter.</title>
        <authorList>
            <person name="Perez-Cataluna A."/>
            <person name="Figueras M.J."/>
            <person name="Salas-Masso N."/>
        </authorList>
    </citation>
    <scope>NUCLEOTIDE SEQUENCE [LARGE SCALE GENOMIC DNA]</scope>
    <source>
        <strain evidence="11 13">CECT 7837</strain>
    </source>
</reference>
<evidence type="ECO:0000256" key="5">
    <source>
        <dbReference type="ARBA" id="ARBA00023136"/>
    </source>
</evidence>
<dbReference type="RefSeq" id="WP_118917025.1">
    <property type="nucleotide sequence ID" value="NZ_CP032097.1"/>
</dbReference>
<dbReference type="AlphaFoldDB" id="A0A347U7I9"/>
<dbReference type="Proteomes" id="UP000262582">
    <property type="component" value="Chromosome"/>
</dbReference>
<dbReference type="InterPro" id="IPR052029">
    <property type="entry name" value="PpiD_chaperone"/>
</dbReference>
<evidence type="ECO:0000259" key="9">
    <source>
        <dbReference type="Pfam" id="PF13145"/>
    </source>
</evidence>
<evidence type="ECO:0000256" key="1">
    <source>
        <dbReference type="ARBA" id="ARBA00004401"/>
    </source>
</evidence>
<dbReference type="InterPro" id="IPR000297">
    <property type="entry name" value="PPIase_PpiC"/>
</dbReference>
<dbReference type="Proteomes" id="UP000290588">
    <property type="component" value="Unassembled WGS sequence"/>
</dbReference>
<reference evidence="10 12" key="2">
    <citation type="submission" date="2018-08" db="EMBL/GenBank/DDBJ databases">
        <title>Complete genome of the Arcobacter ellisii type strain LMG 26155.</title>
        <authorList>
            <person name="Miller W.G."/>
            <person name="Yee E."/>
            <person name="Bono J.L."/>
        </authorList>
    </citation>
    <scope>NUCLEOTIDE SEQUENCE [LARGE SCALE GENOMIC DNA]</scope>
    <source>
        <strain evidence="10 12">LMG 26155</strain>
    </source>
</reference>
<gene>
    <name evidence="10" type="ORF">AELL_1147</name>
    <name evidence="11" type="ORF">CP962_07395</name>
</gene>
<keyword evidence="5 8" id="KW-0472">Membrane</keyword>
<evidence type="ECO:0000256" key="4">
    <source>
        <dbReference type="ARBA" id="ARBA00022989"/>
    </source>
</evidence>
<evidence type="ECO:0000256" key="6">
    <source>
        <dbReference type="ARBA" id="ARBA00023186"/>
    </source>
</evidence>
<name>A0A347U7I9_9BACT</name>